<evidence type="ECO:0000313" key="3">
    <source>
        <dbReference type="Proteomes" id="UP001604277"/>
    </source>
</evidence>
<evidence type="ECO:0000256" key="1">
    <source>
        <dbReference type="SAM" id="Phobius"/>
    </source>
</evidence>
<protein>
    <submittedName>
        <fullName evidence="2">Uncharacterized protein</fullName>
    </submittedName>
</protein>
<sequence length="247" mass="27464">MRNDEECKFRQNDPMMQNTDNRREKSLKKRIFRIDGGRGDDSDLRGHIRWASAATATRVGICGLMRLVIVAEQEQGLWTSLTSCGVNEVVCTILESPNVPRATVYTAHRGTSTASEEQPAPTLYPVVLAFGPAPCNHEAYGTRRPRLPCEVLARYVSTWGRRWWCYHALTSLLYFSHLGSLAAIFRSWLLLAMSGFYFLSVPKLKIRRGGVVEDISPPPPVPSATPDPGVTVLQTPEIMVGSPSSFL</sequence>
<keyword evidence="1" id="KW-0472">Membrane</keyword>
<comment type="caution">
    <text evidence="2">The sequence shown here is derived from an EMBL/GenBank/DDBJ whole genome shotgun (WGS) entry which is preliminary data.</text>
</comment>
<reference evidence="3" key="1">
    <citation type="submission" date="2024-07" db="EMBL/GenBank/DDBJ databases">
        <title>Two chromosome-level genome assemblies of Korean endemic species Abeliophyllum distichum and Forsythia ovata (Oleaceae).</title>
        <authorList>
            <person name="Jang H."/>
        </authorList>
    </citation>
    <scope>NUCLEOTIDE SEQUENCE [LARGE SCALE GENOMIC DNA]</scope>
</reference>
<evidence type="ECO:0000313" key="2">
    <source>
        <dbReference type="EMBL" id="KAL2489161.1"/>
    </source>
</evidence>
<name>A0ABD1RLV8_9LAMI</name>
<dbReference type="AlphaFoldDB" id="A0ABD1RLV8"/>
<gene>
    <name evidence="2" type="ORF">Fot_42453</name>
</gene>
<dbReference type="Proteomes" id="UP001604277">
    <property type="component" value="Unassembled WGS sequence"/>
</dbReference>
<keyword evidence="1" id="KW-0812">Transmembrane</keyword>
<keyword evidence="1" id="KW-1133">Transmembrane helix</keyword>
<keyword evidence="3" id="KW-1185">Reference proteome</keyword>
<dbReference type="EMBL" id="JBFOLJ010000012">
    <property type="protein sequence ID" value="KAL2489161.1"/>
    <property type="molecule type" value="Genomic_DNA"/>
</dbReference>
<organism evidence="2 3">
    <name type="scientific">Forsythia ovata</name>
    <dbReference type="NCBI Taxonomy" id="205694"/>
    <lineage>
        <taxon>Eukaryota</taxon>
        <taxon>Viridiplantae</taxon>
        <taxon>Streptophyta</taxon>
        <taxon>Embryophyta</taxon>
        <taxon>Tracheophyta</taxon>
        <taxon>Spermatophyta</taxon>
        <taxon>Magnoliopsida</taxon>
        <taxon>eudicotyledons</taxon>
        <taxon>Gunneridae</taxon>
        <taxon>Pentapetalae</taxon>
        <taxon>asterids</taxon>
        <taxon>lamiids</taxon>
        <taxon>Lamiales</taxon>
        <taxon>Oleaceae</taxon>
        <taxon>Forsythieae</taxon>
        <taxon>Forsythia</taxon>
    </lineage>
</organism>
<accession>A0ABD1RLV8</accession>
<proteinExistence type="predicted"/>
<feature type="transmembrane region" description="Helical" evidence="1">
    <location>
        <begin position="172"/>
        <end position="199"/>
    </location>
</feature>